<dbReference type="AlphaFoldDB" id="X0X031"/>
<name>X0X031_9ZZZZ</name>
<comment type="caution">
    <text evidence="1">The sequence shown here is derived from an EMBL/GenBank/DDBJ whole genome shotgun (WGS) entry which is preliminary data.</text>
</comment>
<sequence>MIVSGGLSYLVPEVLQQFAEFGIDETRITKL</sequence>
<gene>
    <name evidence="1" type="ORF">S01H1_69732</name>
</gene>
<protein>
    <submittedName>
        <fullName evidence="1">Uncharacterized protein</fullName>
    </submittedName>
</protein>
<evidence type="ECO:0000313" key="1">
    <source>
        <dbReference type="EMBL" id="GAG28817.1"/>
    </source>
</evidence>
<feature type="non-terminal residue" evidence="1">
    <location>
        <position position="31"/>
    </location>
</feature>
<dbReference type="EMBL" id="BARS01046319">
    <property type="protein sequence ID" value="GAG28817.1"/>
    <property type="molecule type" value="Genomic_DNA"/>
</dbReference>
<proteinExistence type="predicted"/>
<reference evidence="1" key="1">
    <citation type="journal article" date="2014" name="Front. Microbiol.">
        <title>High frequency of phylogenetically diverse reductive dehalogenase-homologous genes in deep subseafloor sedimentary metagenomes.</title>
        <authorList>
            <person name="Kawai M."/>
            <person name="Futagami T."/>
            <person name="Toyoda A."/>
            <person name="Takaki Y."/>
            <person name="Nishi S."/>
            <person name="Hori S."/>
            <person name="Arai W."/>
            <person name="Tsubouchi T."/>
            <person name="Morono Y."/>
            <person name="Uchiyama I."/>
            <person name="Ito T."/>
            <person name="Fujiyama A."/>
            <person name="Inagaki F."/>
            <person name="Takami H."/>
        </authorList>
    </citation>
    <scope>NUCLEOTIDE SEQUENCE</scope>
    <source>
        <strain evidence="1">Expedition CK06-06</strain>
    </source>
</reference>
<organism evidence="1">
    <name type="scientific">marine sediment metagenome</name>
    <dbReference type="NCBI Taxonomy" id="412755"/>
    <lineage>
        <taxon>unclassified sequences</taxon>
        <taxon>metagenomes</taxon>
        <taxon>ecological metagenomes</taxon>
    </lineage>
</organism>
<accession>X0X031</accession>